<accession>A0A8T1VQW9</accession>
<dbReference type="EMBL" id="JAGDFM010000201">
    <property type="protein sequence ID" value="KAG7382638.1"/>
    <property type="molecule type" value="Genomic_DNA"/>
</dbReference>
<reference evidence="1" key="1">
    <citation type="submission" date="2021-02" db="EMBL/GenBank/DDBJ databases">
        <authorList>
            <person name="Palmer J.M."/>
        </authorList>
    </citation>
    <scope>NUCLEOTIDE SEQUENCE</scope>
    <source>
        <strain evidence="1">SCRP734</strain>
    </source>
</reference>
<comment type="caution">
    <text evidence="1">The sequence shown here is derived from an EMBL/GenBank/DDBJ whole genome shotgun (WGS) entry which is preliminary data.</text>
</comment>
<sequence length="146" mass="15850">MECALRATEELRIAADAMNDRLSRALSLSPLRSHGWQPTLGALCGELHGRFGVCRYLPGQTDKRAAYPRSVLGGRAGIGNVTGPRRELHQDRPIALAGELDYLSRSGVQILANVRTGSEFGADLRQLLLRLLSSRATVSRARLSTA</sequence>
<name>A0A8T1VQW9_9STRA</name>
<gene>
    <name evidence="1" type="ORF">PHYPSEUDO_004669</name>
</gene>
<keyword evidence="2" id="KW-1185">Reference proteome</keyword>
<protein>
    <submittedName>
        <fullName evidence="1">Uncharacterized protein</fullName>
    </submittedName>
</protein>
<dbReference type="AlphaFoldDB" id="A0A8T1VQW9"/>
<organism evidence="1 2">
    <name type="scientific">Phytophthora pseudosyringae</name>
    <dbReference type="NCBI Taxonomy" id="221518"/>
    <lineage>
        <taxon>Eukaryota</taxon>
        <taxon>Sar</taxon>
        <taxon>Stramenopiles</taxon>
        <taxon>Oomycota</taxon>
        <taxon>Peronosporomycetes</taxon>
        <taxon>Peronosporales</taxon>
        <taxon>Peronosporaceae</taxon>
        <taxon>Phytophthora</taxon>
    </lineage>
</organism>
<proteinExistence type="predicted"/>
<evidence type="ECO:0000313" key="2">
    <source>
        <dbReference type="Proteomes" id="UP000694044"/>
    </source>
</evidence>
<dbReference type="Proteomes" id="UP000694044">
    <property type="component" value="Unassembled WGS sequence"/>
</dbReference>
<evidence type="ECO:0000313" key="1">
    <source>
        <dbReference type="EMBL" id="KAG7382638.1"/>
    </source>
</evidence>